<dbReference type="AlphaFoldDB" id="A0A2G9S6V7"/>
<name>A0A2G9S6V7_AQUCT</name>
<proteinExistence type="predicted"/>
<evidence type="ECO:0000313" key="3">
    <source>
        <dbReference type="Proteomes" id="UP000228934"/>
    </source>
</evidence>
<feature type="signal peptide" evidence="1">
    <location>
        <begin position="1"/>
        <end position="18"/>
    </location>
</feature>
<evidence type="ECO:0000313" key="2">
    <source>
        <dbReference type="EMBL" id="PIO35824.1"/>
    </source>
</evidence>
<keyword evidence="3" id="KW-1185">Reference proteome</keyword>
<gene>
    <name evidence="2" type="ORF">AB205_0010780</name>
</gene>
<organism evidence="2 3">
    <name type="scientific">Aquarana catesbeiana</name>
    <name type="common">American bullfrog</name>
    <name type="synonym">Rana catesbeiana</name>
    <dbReference type="NCBI Taxonomy" id="8400"/>
    <lineage>
        <taxon>Eukaryota</taxon>
        <taxon>Metazoa</taxon>
        <taxon>Chordata</taxon>
        <taxon>Craniata</taxon>
        <taxon>Vertebrata</taxon>
        <taxon>Euteleostomi</taxon>
        <taxon>Amphibia</taxon>
        <taxon>Batrachia</taxon>
        <taxon>Anura</taxon>
        <taxon>Neobatrachia</taxon>
        <taxon>Ranoidea</taxon>
        <taxon>Ranidae</taxon>
        <taxon>Aquarana</taxon>
    </lineage>
</organism>
<reference evidence="3" key="1">
    <citation type="journal article" date="2017" name="Nat. Commun.">
        <title>The North American bullfrog draft genome provides insight into hormonal regulation of long noncoding RNA.</title>
        <authorList>
            <person name="Hammond S.A."/>
            <person name="Warren R.L."/>
            <person name="Vandervalk B.P."/>
            <person name="Kucuk E."/>
            <person name="Khan H."/>
            <person name="Gibb E.A."/>
            <person name="Pandoh P."/>
            <person name="Kirk H."/>
            <person name="Zhao Y."/>
            <person name="Jones M."/>
            <person name="Mungall A.J."/>
            <person name="Coope R."/>
            <person name="Pleasance S."/>
            <person name="Moore R.A."/>
            <person name="Holt R.A."/>
            <person name="Round J.M."/>
            <person name="Ohora S."/>
            <person name="Walle B.V."/>
            <person name="Veldhoen N."/>
            <person name="Helbing C.C."/>
            <person name="Birol I."/>
        </authorList>
    </citation>
    <scope>NUCLEOTIDE SEQUENCE [LARGE SCALE GENOMIC DNA]</scope>
</reference>
<dbReference type="Proteomes" id="UP000228934">
    <property type="component" value="Unassembled WGS sequence"/>
</dbReference>
<dbReference type="EMBL" id="KV925818">
    <property type="protein sequence ID" value="PIO35824.1"/>
    <property type="molecule type" value="Genomic_DNA"/>
</dbReference>
<accession>A0A2G9S6V7</accession>
<feature type="chain" id="PRO_5013722116" evidence="1">
    <location>
        <begin position="19"/>
        <end position="62"/>
    </location>
</feature>
<keyword evidence="1" id="KW-0732">Signal</keyword>
<evidence type="ECO:0000256" key="1">
    <source>
        <dbReference type="SAM" id="SignalP"/>
    </source>
</evidence>
<sequence length="62" mass="6865">MVPFKLVMYMCHLEMVEAVITQVKPIINENISSQCTRSQSLVASGSIPQVASELIYILVLPT</sequence>
<protein>
    <submittedName>
        <fullName evidence="2">Uncharacterized protein</fullName>
    </submittedName>
</protein>